<feature type="non-terminal residue" evidence="2">
    <location>
        <position position="81"/>
    </location>
</feature>
<keyword evidence="3" id="KW-1185">Reference proteome</keyword>
<protein>
    <submittedName>
        <fullName evidence="2">Uncharacterized protein</fullName>
    </submittedName>
</protein>
<gene>
    <name evidence="2" type="ORF">PENTCL1PPCAC_7869</name>
</gene>
<reference evidence="2" key="1">
    <citation type="submission" date="2023-10" db="EMBL/GenBank/DDBJ databases">
        <title>Genome assembly of Pristionchus species.</title>
        <authorList>
            <person name="Yoshida K."/>
            <person name="Sommer R.J."/>
        </authorList>
    </citation>
    <scope>NUCLEOTIDE SEQUENCE</scope>
    <source>
        <strain evidence="2">RS0144</strain>
    </source>
</reference>
<sequence length="81" mass="7947">FSGAGYGDAYGGGIKEGVYGVGGRAGGQLGLSGLLGLGSGRRKRQDFGFVPFASLNIAPPPAAPGPASATAAPGRRKRDVS</sequence>
<dbReference type="AlphaFoldDB" id="A0AAV5SWF2"/>
<organism evidence="2 3">
    <name type="scientific">Pristionchus entomophagus</name>
    <dbReference type="NCBI Taxonomy" id="358040"/>
    <lineage>
        <taxon>Eukaryota</taxon>
        <taxon>Metazoa</taxon>
        <taxon>Ecdysozoa</taxon>
        <taxon>Nematoda</taxon>
        <taxon>Chromadorea</taxon>
        <taxon>Rhabditida</taxon>
        <taxon>Rhabditina</taxon>
        <taxon>Diplogasteromorpha</taxon>
        <taxon>Diplogasteroidea</taxon>
        <taxon>Neodiplogasteridae</taxon>
        <taxon>Pristionchus</taxon>
    </lineage>
</organism>
<dbReference type="Proteomes" id="UP001432027">
    <property type="component" value="Unassembled WGS sequence"/>
</dbReference>
<accession>A0AAV5SWF2</accession>
<name>A0AAV5SWF2_9BILA</name>
<comment type="caution">
    <text evidence="2">The sequence shown here is derived from an EMBL/GenBank/DDBJ whole genome shotgun (WGS) entry which is preliminary data.</text>
</comment>
<feature type="non-terminal residue" evidence="2">
    <location>
        <position position="1"/>
    </location>
</feature>
<feature type="region of interest" description="Disordered" evidence="1">
    <location>
        <begin position="58"/>
        <end position="81"/>
    </location>
</feature>
<evidence type="ECO:0000313" key="3">
    <source>
        <dbReference type="Proteomes" id="UP001432027"/>
    </source>
</evidence>
<dbReference type="EMBL" id="BTSX01000002">
    <property type="protein sequence ID" value="GMS85694.1"/>
    <property type="molecule type" value="Genomic_DNA"/>
</dbReference>
<evidence type="ECO:0000256" key="1">
    <source>
        <dbReference type="SAM" id="MobiDB-lite"/>
    </source>
</evidence>
<evidence type="ECO:0000313" key="2">
    <source>
        <dbReference type="EMBL" id="GMS85694.1"/>
    </source>
</evidence>
<proteinExistence type="predicted"/>